<reference evidence="8 9" key="1">
    <citation type="submission" date="2018-03" db="EMBL/GenBank/DDBJ databases">
        <title>Genomic Encyclopedia of Archaeal and Bacterial Type Strains, Phase II (KMG-II): from individual species to whole genera.</title>
        <authorList>
            <person name="Goeker M."/>
        </authorList>
    </citation>
    <scope>NUCLEOTIDE SEQUENCE [LARGE SCALE GENOMIC DNA]</scope>
    <source>
        <strain evidence="8 9">DSM 43146</strain>
    </source>
</reference>
<proteinExistence type="predicted"/>
<evidence type="ECO:0000256" key="5">
    <source>
        <dbReference type="SAM" id="MobiDB-lite"/>
    </source>
</evidence>
<feature type="transmembrane region" description="Helical" evidence="6">
    <location>
        <begin position="125"/>
        <end position="143"/>
    </location>
</feature>
<feature type="compositionally biased region" description="Low complexity" evidence="5">
    <location>
        <begin position="63"/>
        <end position="75"/>
    </location>
</feature>
<dbReference type="Proteomes" id="UP000239415">
    <property type="component" value="Unassembled WGS sequence"/>
</dbReference>
<keyword evidence="9" id="KW-1185">Reference proteome</keyword>
<name>A0A2T0K750_9ACTN</name>
<protein>
    <submittedName>
        <fullName evidence="8">RDD family protein</fullName>
    </submittedName>
</protein>
<feature type="transmembrane region" description="Helical" evidence="6">
    <location>
        <begin position="177"/>
        <end position="198"/>
    </location>
</feature>
<gene>
    <name evidence="8" type="ORF">CLV67_112119</name>
</gene>
<feature type="region of interest" description="Disordered" evidence="5">
    <location>
        <begin position="12"/>
        <end position="80"/>
    </location>
</feature>
<evidence type="ECO:0000256" key="1">
    <source>
        <dbReference type="ARBA" id="ARBA00004141"/>
    </source>
</evidence>
<evidence type="ECO:0000256" key="4">
    <source>
        <dbReference type="ARBA" id="ARBA00023136"/>
    </source>
</evidence>
<comment type="caution">
    <text evidence="8">The sequence shown here is derived from an EMBL/GenBank/DDBJ whole genome shotgun (WGS) entry which is preliminary data.</text>
</comment>
<evidence type="ECO:0000313" key="8">
    <source>
        <dbReference type="EMBL" id="PRX18644.1"/>
    </source>
</evidence>
<keyword evidence="3 6" id="KW-1133">Transmembrane helix</keyword>
<evidence type="ECO:0000256" key="3">
    <source>
        <dbReference type="ARBA" id="ARBA00022989"/>
    </source>
</evidence>
<feature type="compositionally biased region" description="Pro residues" evidence="5">
    <location>
        <begin position="37"/>
        <end position="62"/>
    </location>
</feature>
<comment type="subcellular location">
    <subcellularLocation>
        <location evidence="1">Membrane</location>
        <topology evidence="1">Multi-pass membrane protein</topology>
    </subcellularLocation>
</comment>
<feature type="domain" description="RDD" evidence="7">
    <location>
        <begin position="127"/>
        <end position="216"/>
    </location>
</feature>
<dbReference type="OrthoDB" id="9793824at2"/>
<keyword evidence="4 6" id="KW-0472">Membrane</keyword>
<sequence length="226" mass="25156">MTSWYVGYRASSDVAVPRSRPLHALEARAQMSHPTPDGNPPYQPRPASPQPYPPQPYPPQPYSPEQYSPEQYSPQPYSPQPFKVDPYQPLPVPYAAYSPVPQAGPVAFDLVSRGGRLGAALLDNLLFLVTLGIGWLIWSLAVYDRGQTPARQLLGHVAVDSTTGQPLSWGRTALRELVLKGLVGYFATTFTCYVYFLVDSLMIFNDRRQTLHDMMASSLIVHRRPG</sequence>
<evidence type="ECO:0000259" key="7">
    <source>
        <dbReference type="Pfam" id="PF06271"/>
    </source>
</evidence>
<dbReference type="InterPro" id="IPR010432">
    <property type="entry name" value="RDD"/>
</dbReference>
<dbReference type="GO" id="GO:0016020">
    <property type="term" value="C:membrane"/>
    <property type="evidence" value="ECO:0007669"/>
    <property type="project" value="UniProtKB-SubCell"/>
</dbReference>
<dbReference type="EMBL" id="PVMZ01000012">
    <property type="protein sequence ID" value="PRX18644.1"/>
    <property type="molecule type" value="Genomic_DNA"/>
</dbReference>
<accession>A0A2T0K750</accession>
<keyword evidence="2 6" id="KW-0812">Transmembrane</keyword>
<organism evidence="8 9">
    <name type="scientific">Actinoplanes italicus</name>
    <dbReference type="NCBI Taxonomy" id="113567"/>
    <lineage>
        <taxon>Bacteria</taxon>
        <taxon>Bacillati</taxon>
        <taxon>Actinomycetota</taxon>
        <taxon>Actinomycetes</taxon>
        <taxon>Micromonosporales</taxon>
        <taxon>Micromonosporaceae</taxon>
        <taxon>Actinoplanes</taxon>
    </lineage>
</organism>
<dbReference type="Pfam" id="PF06271">
    <property type="entry name" value="RDD"/>
    <property type="match status" value="1"/>
</dbReference>
<dbReference type="AlphaFoldDB" id="A0A2T0K750"/>
<evidence type="ECO:0000256" key="6">
    <source>
        <dbReference type="SAM" id="Phobius"/>
    </source>
</evidence>
<evidence type="ECO:0000256" key="2">
    <source>
        <dbReference type="ARBA" id="ARBA00022692"/>
    </source>
</evidence>
<evidence type="ECO:0000313" key="9">
    <source>
        <dbReference type="Proteomes" id="UP000239415"/>
    </source>
</evidence>
<dbReference type="RefSeq" id="WP_146169310.1">
    <property type="nucleotide sequence ID" value="NZ_BOMO01000108.1"/>
</dbReference>